<keyword evidence="8" id="KW-1185">Reference proteome</keyword>
<evidence type="ECO:0000313" key="7">
    <source>
        <dbReference type="EMBL" id="GIE73846.1"/>
    </source>
</evidence>
<keyword evidence="4" id="KW-0560">Oxidoreductase</keyword>
<dbReference type="SUPFAM" id="SSF51905">
    <property type="entry name" value="FAD/NAD(P)-binding domain"/>
    <property type="match status" value="2"/>
</dbReference>
<evidence type="ECO:0000256" key="1">
    <source>
        <dbReference type="ARBA" id="ARBA00001974"/>
    </source>
</evidence>
<gene>
    <name evidence="7" type="ORF">Apa02nite_099540</name>
</gene>
<evidence type="ECO:0000259" key="6">
    <source>
        <dbReference type="Pfam" id="PF14759"/>
    </source>
</evidence>
<feature type="domain" description="Reductase C-terminal" evidence="6">
    <location>
        <begin position="332"/>
        <end position="401"/>
    </location>
</feature>
<dbReference type="PANTHER" id="PTHR43557">
    <property type="entry name" value="APOPTOSIS-INDUCING FACTOR 1"/>
    <property type="match status" value="1"/>
</dbReference>
<name>A0ABQ4BT55_9ACTN</name>
<dbReference type="InterPro" id="IPR023753">
    <property type="entry name" value="FAD/NAD-binding_dom"/>
</dbReference>
<keyword evidence="2" id="KW-0285">Flavoprotein</keyword>
<evidence type="ECO:0000313" key="8">
    <source>
        <dbReference type="Proteomes" id="UP000624709"/>
    </source>
</evidence>
<comment type="cofactor">
    <cofactor evidence="1">
        <name>FAD</name>
        <dbReference type="ChEBI" id="CHEBI:57692"/>
    </cofactor>
</comment>
<accession>A0ABQ4BT55</accession>
<dbReference type="InterPro" id="IPR036188">
    <property type="entry name" value="FAD/NAD-bd_sf"/>
</dbReference>
<feature type="domain" description="FAD/NAD(P)-binding" evidence="5">
    <location>
        <begin position="8"/>
        <end position="287"/>
    </location>
</feature>
<dbReference type="RefSeq" id="WP_203831390.1">
    <property type="nucleotide sequence ID" value="NZ_BAAATY010000079.1"/>
</dbReference>
<protein>
    <submittedName>
        <fullName evidence="7">Pyridine nucleotide-disulfide oxidoreductase</fullName>
    </submittedName>
</protein>
<evidence type="ECO:0000256" key="2">
    <source>
        <dbReference type="ARBA" id="ARBA00022630"/>
    </source>
</evidence>
<evidence type="ECO:0000256" key="4">
    <source>
        <dbReference type="ARBA" id="ARBA00023002"/>
    </source>
</evidence>
<keyword evidence="3" id="KW-0274">FAD</keyword>
<dbReference type="Pfam" id="PF14759">
    <property type="entry name" value="Reductase_C"/>
    <property type="match status" value="1"/>
</dbReference>
<sequence>MRWGPDSRIVVAGAGIGGLRTAEALRTKGFAGRLTVVGEETHFPYDRPPLSKQLLTGAIPASATTLATDIPVEWLLGRRVVELDRERRVLRLAGGDLVPFDALVIATGARARDHPGAVPHPGLFTVRRLEDSVRLAALLRRPGLRMAVVGGGVLANEVAAAARTTGASTTLIDRGGSPLRRLGPEAGAFVARAHRLSGVHLMSGTAVTSMRAARRGGTTVRTDNPQVPAVGADAVVIAIGGRPNTEWARSAGLAAAPAGELLTDHFLRATDRAGIPQTDIVVVGDAGTRPHPVTPGAFLAEPHWSNAVRQADTAAETLLGGPVFPYRALPSFWSDVHDLKLRVIGLPGLADTRTVVESDATARRLVIRYTRGGAPVALLTINRTSRLAHHRPEIAATLNADSH</sequence>
<dbReference type="Pfam" id="PF07992">
    <property type="entry name" value="Pyr_redox_2"/>
    <property type="match status" value="1"/>
</dbReference>
<reference evidence="7 8" key="1">
    <citation type="submission" date="2021-01" db="EMBL/GenBank/DDBJ databases">
        <title>Whole genome shotgun sequence of Actinoplanes palleronii NBRC 14916.</title>
        <authorList>
            <person name="Komaki H."/>
            <person name="Tamura T."/>
        </authorList>
    </citation>
    <scope>NUCLEOTIDE SEQUENCE [LARGE SCALE GENOMIC DNA]</scope>
    <source>
        <strain evidence="7 8">NBRC 14916</strain>
    </source>
</reference>
<dbReference type="InterPro" id="IPR016156">
    <property type="entry name" value="FAD/NAD-linked_Rdtase_dimer_sf"/>
</dbReference>
<dbReference type="EMBL" id="BOMS01000191">
    <property type="protein sequence ID" value="GIE73846.1"/>
    <property type="molecule type" value="Genomic_DNA"/>
</dbReference>
<dbReference type="PRINTS" id="PR00469">
    <property type="entry name" value="PNDRDTASEII"/>
</dbReference>
<dbReference type="InterPro" id="IPR050446">
    <property type="entry name" value="FAD-oxidoreductase/Apoptosis"/>
</dbReference>
<dbReference type="Gene3D" id="3.50.50.60">
    <property type="entry name" value="FAD/NAD(P)-binding domain"/>
    <property type="match status" value="2"/>
</dbReference>
<organism evidence="7 8">
    <name type="scientific">Actinoplanes palleronii</name>
    <dbReference type="NCBI Taxonomy" id="113570"/>
    <lineage>
        <taxon>Bacteria</taxon>
        <taxon>Bacillati</taxon>
        <taxon>Actinomycetota</taxon>
        <taxon>Actinomycetes</taxon>
        <taxon>Micromonosporales</taxon>
        <taxon>Micromonosporaceae</taxon>
        <taxon>Actinoplanes</taxon>
    </lineage>
</organism>
<dbReference type="PRINTS" id="PR00368">
    <property type="entry name" value="FADPNR"/>
</dbReference>
<proteinExistence type="predicted"/>
<dbReference type="PANTHER" id="PTHR43557:SF2">
    <property type="entry name" value="RIESKE DOMAIN-CONTAINING PROTEIN-RELATED"/>
    <property type="match status" value="1"/>
</dbReference>
<dbReference type="InterPro" id="IPR028202">
    <property type="entry name" value="Reductase_C"/>
</dbReference>
<dbReference type="Gene3D" id="3.30.390.30">
    <property type="match status" value="1"/>
</dbReference>
<dbReference type="Proteomes" id="UP000624709">
    <property type="component" value="Unassembled WGS sequence"/>
</dbReference>
<comment type="caution">
    <text evidence="7">The sequence shown here is derived from an EMBL/GenBank/DDBJ whole genome shotgun (WGS) entry which is preliminary data.</text>
</comment>
<evidence type="ECO:0000259" key="5">
    <source>
        <dbReference type="Pfam" id="PF07992"/>
    </source>
</evidence>
<dbReference type="SUPFAM" id="SSF55424">
    <property type="entry name" value="FAD/NAD-linked reductases, dimerisation (C-terminal) domain"/>
    <property type="match status" value="1"/>
</dbReference>
<evidence type="ECO:0000256" key="3">
    <source>
        <dbReference type="ARBA" id="ARBA00022827"/>
    </source>
</evidence>